<dbReference type="Proteomes" id="UP001501490">
    <property type="component" value="Unassembled WGS sequence"/>
</dbReference>
<gene>
    <name evidence="3" type="ORF">GCM10022236_50040</name>
</gene>
<proteinExistence type="predicted"/>
<keyword evidence="3" id="KW-0347">Helicase</keyword>
<feature type="region of interest" description="Disordered" evidence="1">
    <location>
        <begin position="735"/>
        <end position="755"/>
    </location>
</feature>
<evidence type="ECO:0000313" key="3">
    <source>
        <dbReference type="EMBL" id="GAA3641352.1"/>
    </source>
</evidence>
<dbReference type="GO" id="GO:0004386">
    <property type="term" value="F:helicase activity"/>
    <property type="evidence" value="ECO:0007669"/>
    <property type="project" value="UniProtKB-KW"/>
</dbReference>
<sequence>MGLIAVSPRTLTEYLRALDRERLARVLELRPDLCFPRPGDLVELATRATTSTSVGRALESLNAYQRVVTEAIAALPTPTSVADVGALLGGAPTEVADAVAALRERALLWGPDDSLNLVRAVREAFEPYPGGLAPPSFRALTDGQIADRIAACDDSVRPVLDRLAWSPTGAVRNATRQVQPEHARSPIEQLLAQGLIRPLDADTVILPREVALYVRGGRFSPDPVPASAPAVSGTDRTASLVDRAAAGAAFALLHDLELTVHALEKAPHRLLRAGGLGTRDIAALGRALDSTAAHAGFVLECASAAGLVAPGSNLCLLPTAAFDRWLTHDAAVRWRIVADAWMRVDRLPSRASEPGAHVLGPEADARGAADVRADVLRIAATAGTARVLDLEQLTSSLAWHRPRVIRGHGPEAATLVDWVWREATWLGVVSLGCLSSFGPALLDPAAPEVTTPLPPELADLFPAPVEQIIIQTDLTAVAPGPLPHRISRDLRLLADQESRGGAGVFRFSPASLRRGFDTGWSAAEIHAWLEQHSQTGVPQPLRYLVDDVARQFGSIRLGGAASYLRSDDPAQTAALLAHPEAAYLGLREIAPGVLVSNADTYEVVSVLRAAGLNPAVEDETGRTLSAPPQLRAPAPLVEQRPRPPRPGEVADALVRRSPDGGGPARTGPSTDRIVADLRRALDVQASVDLTYTDADGFPTRIEFTPVSVQDGVVSGVGTRNRKVLGFPLGRIVRVDAPDPDGPDGLDHVSHPAGAG</sequence>
<dbReference type="InterPro" id="IPR032830">
    <property type="entry name" value="XPB/Ssl2_N"/>
</dbReference>
<dbReference type="EMBL" id="BAABAB010000051">
    <property type="protein sequence ID" value="GAA3641352.1"/>
    <property type="molecule type" value="Genomic_DNA"/>
</dbReference>
<organism evidence="3 4">
    <name type="scientific">Microlunatus ginsengisoli</name>
    <dbReference type="NCBI Taxonomy" id="363863"/>
    <lineage>
        <taxon>Bacteria</taxon>
        <taxon>Bacillati</taxon>
        <taxon>Actinomycetota</taxon>
        <taxon>Actinomycetes</taxon>
        <taxon>Propionibacteriales</taxon>
        <taxon>Propionibacteriaceae</taxon>
        <taxon>Microlunatus</taxon>
    </lineage>
</organism>
<keyword evidence="3" id="KW-0378">Hydrolase</keyword>
<keyword evidence="4" id="KW-1185">Reference proteome</keyword>
<dbReference type="Pfam" id="PF13625">
    <property type="entry name" value="Helicase_C_3"/>
    <property type="match status" value="1"/>
</dbReference>
<evidence type="ECO:0000313" key="4">
    <source>
        <dbReference type="Proteomes" id="UP001501490"/>
    </source>
</evidence>
<feature type="domain" description="Helicase XPB/Ssl2 N-terminal" evidence="2">
    <location>
        <begin position="468"/>
        <end position="590"/>
    </location>
</feature>
<keyword evidence="3" id="KW-0067">ATP-binding</keyword>
<name>A0ABP7AWL2_9ACTN</name>
<accession>A0ABP7AWL2</accession>
<reference evidence="4" key="1">
    <citation type="journal article" date="2019" name="Int. J. Syst. Evol. Microbiol.">
        <title>The Global Catalogue of Microorganisms (GCM) 10K type strain sequencing project: providing services to taxonomists for standard genome sequencing and annotation.</title>
        <authorList>
            <consortium name="The Broad Institute Genomics Platform"/>
            <consortium name="The Broad Institute Genome Sequencing Center for Infectious Disease"/>
            <person name="Wu L."/>
            <person name="Ma J."/>
        </authorList>
    </citation>
    <scope>NUCLEOTIDE SEQUENCE [LARGE SCALE GENOMIC DNA]</scope>
    <source>
        <strain evidence="4">JCM 16929</strain>
    </source>
</reference>
<comment type="caution">
    <text evidence="3">The sequence shown here is derived from an EMBL/GenBank/DDBJ whole genome shotgun (WGS) entry which is preliminary data.</text>
</comment>
<evidence type="ECO:0000259" key="2">
    <source>
        <dbReference type="Pfam" id="PF13625"/>
    </source>
</evidence>
<evidence type="ECO:0000256" key="1">
    <source>
        <dbReference type="SAM" id="MobiDB-lite"/>
    </source>
</evidence>
<keyword evidence="3" id="KW-0547">Nucleotide-binding</keyword>
<feature type="region of interest" description="Disordered" evidence="1">
    <location>
        <begin position="616"/>
        <end position="671"/>
    </location>
</feature>
<protein>
    <submittedName>
        <fullName evidence="3">Helicase-associated domain-containing protein</fullName>
    </submittedName>
</protein>